<dbReference type="PANTHER" id="PTHR15350">
    <property type="entry name" value="COP9 SIGNALOSOME COMPLEX SUBUNIT 7/DENDRITIC CELL PROTEIN GA17"/>
    <property type="match status" value="1"/>
</dbReference>
<evidence type="ECO:0000313" key="3">
    <source>
        <dbReference type="EMBL" id="PRW57750.1"/>
    </source>
</evidence>
<proteinExistence type="inferred from homology"/>
<keyword evidence="3" id="KW-0648">Protein biosynthesis</keyword>
<dbReference type="OrthoDB" id="10267031at2759"/>
<dbReference type="SMART" id="SM00088">
    <property type="entry name" value="PINT"/>
    <property type="match status" value="1"/>
</dbReference>
<protein>
    <submittedName>
        <fullName evidence="3">Eukaryotic translation initiation factor 3 subunit M</fullName>
    </submittedName>
</protein>
<dbReference type="PANTHER" id="PTHR15350:SF2">
    <property type="entry name" value="EUKARYOTIC TRANSLATION INITIATION FACTOR 3 SUBUNIT M"/>
    <property type="match status" value="1"/>
</dbReference>
<evidence type="ECO:0000256" key="1">
    <source>
        <dbReference type="ARBA" id="ARBA00008482"/>
    </source>
</evidence>
<dbReference type="Proteomes" id="UP000239899">
    <property type="component" value="Unassembled WGS sequence"/>
</dbReference>
<dbReference type="PROSITE" id="PS50250">
    <property type="entry name" value="PCI"/>
    <property type="match status" value="1"/>
</dbReference>
<dbReference type="STRING" id="3076.A0A2P6TUK8"/>
<feature type="domain" description="PCI" evidence="2">
    <location>
        <begin position="196"/>
        <end position="365"/>
    </location>
</feature>
<dbReference type="Pfam" id="PF01399">
    <property type="entry name" value="PCI"/>
    <property type="match status" value="1"/>
</dbReference>
<keyword evidence="4" id="KW-1185">Reference proteome</keyword>
<dbReference type="InterPro" id="IPR000717">
    <property type="entry name" value="PCI_dom"/>
</dbReference>
<name>A0A2P6TUK8_CHLSO</name>
<dbReference type="InterPro" id="IPR045237">
    <property type="entry name" value="COPS7/eIF3m"/>
</dbReference>
<organism evidence="3 4">
    <name type="scientific">Chlorella sorokiniana</name>
    <name type="common">Freshwater green alga</name>
    <dbReference type="NCBI Taxonomy" id="3076"/>
    <lineage>
        <taxon>Eukaryota</taxon>
        <taxon>Viridiplantae</taxon>
        <taxon>Chlorophyta</taxon>
        <taxon>core chlorophytes</taxon>
        <taxon>Trebouxiophyceae</taxon>
        <taxon>Chlorellales</taxon>
        <taxon>Chlorellaceae</taxon>
        <taxon>Chlorella clade</taxon>
        <taxon>Chlorella</taxon>
    </lineage>
</organism>
<dbReference type="InterPro" id="IPR036390">
    <property type="entry name" value="WH_DNA-bd_sf"/>
</dbReference>
<evidence type="ECO:0000313" key="4">
    <source>
        <dbReference type="Proteomes" id="UP000239899"/>
    </source>
</evidence>
<sequence>MVAHAQVIETSEEEAYCAVAKHLAELKDGAQDSAFAEECEQLYAADQHEKLLDKFISALDAVLSSSSSDADLECCLNLTCHLVPRIPLPAAVGAAQRLAAALASSIDTRADERLLALVTLYNAAADVDTKAAVLLEALSYARKAGLADIMLPVIRAHADAWPEELQLGAGGERTLYTACAETLAACTRKPRTAARESYRLLSKCLATYEGAPAAELPSAVPAAVQVVSEFIRSPDMFQFDLAANPAVAQLGSSGSGEQRALHRLLTIFLTGTVQDYQAFTASSEGTAVLAAVGISAEDALAKMRLLAFMGLAHGAEEITFDQIQAALGLPAGEVEGAVVQAIGKRIIEARIDQLRAVVAITKCAPRTFGAEHWKELQHTLAGWREAAEMAQTALTEAATGAARPAAGVAGGPAPAPVRA</sequence>
<dbReference type="EMBL" id="LHPG02000006">
    <property type="protein sequence ID" value="PRW57750.1"/>
    <property type="molecule type" value="Genomic_DNA"/>
</dbReference>
<accession>A0A2P6TUK8</accession>
<comment type="similarity">
    <text evidence="1">Belongs to the CSN7/EIF3M family. CSN7 subfamily.</text>
</comment>
<dbReference type="GO" id="GO:0005852">
    <property type="term" value="C:eukaryotic translation initiation factor 3 complex"/>
    <property type="evidence" value="ECO:0007669"/>
    <property type="project" value="TreeGrafter"/>
</dbReference>
<reference evidence="3 4" key="1">
    <citation type="journal article" date="2018" name="Plant J.">
        <title>Genome sequences of Chlorella sorokiniana UTEX 1602 and Micractinium conductrix SAG 241.80: implications to maltose excretion by a green alga.</title>
        <authorList>
            <person name="Arriola M.B."/>
            <person name="Velmurugan N."/>
            <person name="Zhang Y."/>
            <person name="Plunkett M.H."/>
            <person name="Hondzo H."/>
            <person name="Barney B.M."/>
        </authorList>
    </citation>
    <scope>NUCLEOTIDE SEQUENCE [LARGE SCALE GENOMIC DNA]</scope>
    <source>
        <strain evidence="4">UTEX 1602</strain>
    </source>
</reference>
<dbReference type="SUPFAM" id="SSF46785">
    <property type="entry name" value="Winged helix' DNA-binding domain"/>
    <property type="match status" value="1"/>
</dbReference>
<dbReference type="AlphaFoldDB" id="A0A2P6TUK8"/>
<dbReference type="GO" id="GO:0002183">
    <property type="term" value="P:cytoplasmic translational initiation"/>
    <property type="evidence" value="ECO:0007669"/>
    <property type="project" value="TreeGrafter"/>
</dbReference>
<gene>
    <name evidence="3" type="ORF">C2E21_3640</name>
</gene>
<dbReference type="GO" id="GO:0003743">
    <property type="term" value="F:translation initiation factor activity"/>
    <property type="evidence" value="ECO:0007669"/>
    <property type="project" value="UniProtKB-KW"/>
</dbReference>
<evidence type="ECO:0000259" key="2">
    <source>
        <dbReference type="PROSITE" id="PS50250"/>
    </source>
</evidence>
<keyword evidence="3" id="KW-0396">Initiation factor</keyword>
<comment type="caution">
    <text evidence="3">The sequence shown here is derived from an EMBL/GenBank/DDBJ whole genome shotgun (WGS) entry which is preliminary data.</text>
</comment>